<evidence type="ECO:0000256" key="2">
    <source>
        <dbReference type="ARBA" id="ARBA00022737"/>
    </source>
</evidence>
<sequence>VAIDARKSLGFATVDFPSVDATISEYPLRGVNHQNDENIEVVAMVALGSGSFTYEVEEGWGILPDGWSFKECAAVGVDSQDNVYVFNRGEHPMIVFDKDGNLLRSWGEGTYPRAHGITMGPDDSIYLTDDGDHTVRKCDLDGSVIFTLGIPGKPAPFMGGDPFNRCTHVALDPQTAEFYVSDGYGNARVHKYSPDGKLLFSWGESGTGPGQFNIAHNVCTDKDGWVYVADRENQRIQVFDKNGKFETQWKDMARPCGLFIDTSGDQRVYVGELSAAIVPNEKASGLGPRIGIMDTKGNYLAKLGDVPEGEEPGTFIAPHGVCINSKGDIFVGEVSWTHTGSRLNPPREVRSLQKLTKK</sequence>
<keyword evidence="1" id="KW-0732">Signal</keyword>
<evidence type="ECO:0008006" key="5">
    <source>
        <dbReference type="Google" id="ProtNLM"/>
    </source>
</evidence>
<dbReference type="SUPFAM" id="SSF101898">
    <property type="entry name" value="NHL repeat"/>
    <property type="match status" value="1"/>
</dbReference>
<proteinExistence type="predicted"/>
<keyword evidence="3" id="KW-0325">Glycoprotein</keyword>
<protein>
    <recommendedName>
        <fullName evidence="5">Peptidylamidoglycolate lyase</fullName>
    </recommendedName>
</protein>
<evidence type="ECO:0000313" key="4">
    <source>
        <dbReference type="EMBL" id="SUZ56938.1"/>
    </source>
</evidence>
<dbReference type="CDD" id="cd14958">
    <property type="entry name" value="NHL_PAL_like"/>
    <property type="match status" value="1"/>
</dbReference>
<reference evidence="4" key="1">
    <citation type="submission" date="2018-05" db="EMBL/GenBank/DDBJ databases">
        <authorList>
            <person name="Lanie J.A."/>
            <person name="Ng W.-L."/>
            <person name="Kazmierczak K.M."/>
            <person name="Andrzejewski T.M."/>
            <person name="Davidsen T.M."/>
            <person name="Wayne K.J."/>
            <person name="Tettelin H."/>
            <person name="Glass J.I."/>
            <person name="Rusch D."/>
            <person name="Podicherti R."/>
            <person name="Tsui H.-C.T."/>
            <person name="Winkler M.E."/>
        </authorList>
    </citation>
    <scope>NUCLEOTIDE SEQUENCE</scope>
</reference>
<keyword evidence="2" id="KW-0677">Repeat</keyword>
<evidence type="ECO:0000256" key="3">
    <source>
        <dbReference type="ARBA" id="ARBA00023180"/>
    </source>
</evidence>
<evidence type="ECO:0000256" key="1">
    <source>
        <dbReference type="ARBA" id="ARBA00022729"/>
    </source>
</evidence>
<dbReference type="Pfam" id="PF01436">
    <property type="entry name" value="NHL"/>
    <property type="match status" value="1"/>
</dbReference>
<dbReference type="EMBL" id="UINC01000532">
    <property type="protein sequence ID" value="SUZ56938.1"/>
    <property type="molecule type" value="Genomic_DNA"/>
</dbReference>
<gene>
    <name evidence="4" type="ORF">METZ01_LOCUS9792</name>
</gene>
<dbReference type="PANTHER" id="PTHR10680">
    <property type="entry name" value="PEPTIDYL-GLYCINE ALPHA-AMIDATING MONOOXYGENASE"/>
    <property type="match status" value="1"/>
</dbReference>
<dbReference type="PANTHER" id="PTHR10680:SF38">
    <property type="entry name" value="BLL1368 PROTEIN"/>
    <property type="match status" value="1"/>
</dbReference>
<dbReference type="InterPro" id="IPR011042">
    <property type="entry name" value="6-blade_b-propeller_TolB-like"/>
</dbReference>
<dbReference type="InterPro" id="IPR001258">
    <property type="entry name" value="NHL_repeat"/>
</dbReference>
<name>A0A381NSV8_9ZZZZ</name>
<dbReference type="PROSITE" id="PS51125">
    <property type="entry name" value="NHL"/>
    <property type="match status" value="1"/>
</dbReference>
<dbReference type="Gene3D" id="2.120.10.30">
    <property type="entry name" value="TolB, C-terminal domain"/>
    <property type="match status" value="1"/>
</dbReference>
<dbReference type="AlphaFoldDB" id="A0A381NSV8"/>
<feature type="non-terminal residue" evidence="4">
    <location>
        <position position="1"/>
    </location>
</feature>
<accession>A0A381NSV8</accession>
<organism evidence="4">
    <name type="scientific">marine metagenome</name>
    <dbReference type="NCBI Taxonomy" id="408172"/>
    <lineage>
        <taxon>unclassified sequences</taxon>
        <taxon>metagenomes</taxon>
        <taxon>ecological metagenomes</taxon>
    </lineage>
</organism>